<dbReference type="GeneID" id="95975279"/>
<dbReference type="InterPro" id="IPR036757">
    <property type="entry name" value="TFR-like_dimer_dom_sf"/>
</dbReference>
<dbReference type="Pfam" id="PF04253">
    <property type="entry name" value="TFR_dimer"/>
    <property type="match status" value="1"/>
</dbReference>
<evidence type="ECO:0000259" key="6">
    <source>
        <dbReference type="Pfam" id="PF04389"/>
    </source>
</evidence>
<dbReference type="Gene3D" id="3.40.630.10">
    <property type="entry name" value="Zn peptidases"/>
    <property type="match status" value="1"/>
</dbReference>
<dbReference type="CDD" id="cd02121">
    <property type="entry name" value="PA_GCPII_like"/>
    <property type="match status" value="1"/>
</dbReference>
<dbReference type="SUPFAM" id="SSF52025">
    <property type="entry name" value="PA domain"/>
    <property type="match status" value="1"/>
</dbReference>
<feature type="domain" description="Transferrin receptor-like dimerisation" evidence="5">
    <location>
        <begin position="687"/>
        <end position="820"/>
    </location>
</feature>
<feature type="compositionally biased region" description="Polar residues" evidence="2">
    <location>
        <begin position="19"/>
        <end position="31"/>
    </location>
</feature>
<comment type="similarity">
    <text evidence="1">Belongs to the peptidase M28 family. M28B subfamily.</text>
</comment>
<name>A0ABR3PPE7_9PEZI</name>
<evidence type="ECO:0000259" key="5">
    <source>
        <dbReference type="Pfam" id="PF04253"/>
    </source>
</evidence>
<dbReference type="Proteomes" id="UP001562354">
    <property type="component" value="Unassembled WGS sequence"/>
</dbReference>
<dbReference type="SUPFAM" id="SSF53187">
    <property type="entry name" value="Zn-dependent exopeptidases"/>
    <property type="match status" value="1"/>
</dbReference>
<dbReference type="RefSeq" id="XP_069204263.1">
    <property type="nucleotide sequence ID" value="XM_069340787.1"/>
</dbReference>
<keyword evidence="8" id="KW-1185">Reference proteome</keyword>
<evidence type="ECO:0008006" key="9">
    <source>
        <dbReference type="Google" id="ProtNLM"/>
    </source>
</evidence>
<evidence type="ECO:0000259" key="4">
    <source>
        <dbReference type="Pfam" id="PF02225"/>
    </source>
</evidence>
<dbReference type="Gene3D" id="1.20.930.40">
    <property type="entry name" value="Transferrin receptor-like, dimerisation domain"/>
    <property type="match status" value="1"/>
</dbReference>
<dbReference type="InterPro" id="IPR007484">
    <property type="entry name" value="Peptidase_M28"/>
</dbReference>
<dbReference type="PANTHER" id="PTHR10404:SF71">
    <property type="entry name" value="CARBOXYPEPTIDASE TRE2, PUTATIVE (AFU_ORTHOLOGUE AFUA_3G10650)-RELATED"/>
    <property type="match status" value="1"/>
</dbReference>
<evidence type="ECO:0000256" key="3">
    <source>
        <dbReference type="SAM" id="Phobius"/>
    </source>
</evidence>
<feature type="transmembrane region" description="Helical" evidence="3">
    <location>
        <begin position="113"/>
        <end position="136"/>
    </location>
</feature>
<evidence type="ECO:0000313" key="7">
    <source>
        <dbReference type="EMBL" id="KAL1311414.1"/>
    </source>
</evidence>
<feature type="region of interest" description="Disordered" evidence="2">
    <location>
        <begin position="1"/>
        <end position="64"/>
    </location>
</feature>
<keyword evidence="3" id="KW-0812">Transmembrane</keyword>
<evidence type="ECO:0000313" key="8">
    <source>
        <dbReference type="Proteomes" id="UP001562354"/>
    </source>
</evidence>
<keyword evidence="3" id="KW-0472">Membrane</keyword>
<keyword evidence="3" id="KW-1133">Transmembrane helix</keyword>
<dbReference type="Pfam" id="PF04389">
    <property type="entry name" value="Peptidase_M28"/>
    <property type="match status" value="1"/>
</dbReference>
<dbReference type="InterPro" id="IPR003137">
    <property type="entry name" value="PA_domain"/>
</dbReference>
<comment type="caution">
    <text evidence="7">The sequence shown here is derived from an EMBL/GenBank/DDBJ whole genome shotgun (WGS) entry which is preliminary data.</text>
</comment>
<dbReference type="Pfam" id="PF02225">
    <property type="entry name" value="PA"/>
    <property type="match status" value="1"/>
</dbReference>
<feature type="domain" description="Peptidase M28" evidence="6">
    <location>
        <begin position="446"/>
        <end position="627"/>
    </location>
</feature>
<proteinExistence type="inferred from homology"/>
<accession>A0ABR3PPE7</accession>
<dbReference type="Gene3D" id="3.50.30.30">
    <property type="match status" value="1"/>
</dbReference>
<evidence type="ECO:0000256" key="2">
    <source>
        <dbReference type="SAM" id="MobiDB-lite"/>
    </source>
</evidence>
<sequence>MGQDDKIRYESLPIPTYEEATSSRPSSSQTLGPEEISDDAEREGLLYHAPTAESPRPSEDSENEATAIRRSMEQMDVMEPEEPRRPSIRDRLRNIRIPRIPSIPEKYRVSLPIIARLVALFTLASLVYALFAFNMIPNRGRFATRFDPESVRSRVQSEADAKRIGDYLEYITSFDHVAGTEGDFYLSEWVSEMWQKAELDKVQTKEYFVYLNYPTQDGRGVAIVDPPEKRWVARLEEEATTDKQQTLIWHGSSRSGNVTGPLIYANGGSRHDFAQLKEMGIDVKGAVVLVRYYHTQDDRASKVKAAEVAGAAGCIIYSDPKEDGFLRGKPMPDGPFMPSDGVQRGSVALSSFVVGDALTPGWASTEDAKRIDENNNPGLVNIPSIPLSWRDAQVLLQSIEGHGKKVEEDWIGGVPEVKEWWTGDSSSPIVNLMNMNDENKKQRIWNVHGSIQGMETSSEKIIVGNHRDSWCFGSVDPGSGSAVLMEVVNIFGTLKRLGWRPLRTIEFVSWDAEEYNFIGSTEYVEEHMLALRQEGVAYLNVDVGVSGPNFQAAASPLFIKPLMHVLDRVSDPITNVTLRQLWDENNSQLPGLAAGSDYVAFQDMAGISSIDFGFEGPENGYPYHSCYESFEWMTKYGDPGFQYHKTLAQVWALLILEIADRPIIPYDLKYYAQKVNDYITTLDTKNLNVQPLKDAADVFTTEAGTFHEFDDFWAQQVLAGSGGFETDIFALKRIGHNQRTIAFETNLLDIPENGEKDGPYGIPGREQYKHILFGPQAWSGYDEAYFPAIQDAIEEEKWEDAQRLLERAARILKRAAQKLNS</sequence>
<feature type="domain" description="PA" evidence="4">
    <location>
        <begin position="258"/>
        <end position="346"/>
    </location>
</feature>
<dbReference type="EMBL" id="JBFMKM010000003">
    <property type="protein sequence ID" value="KAL1311414.1"/>
    <property type="molecule type" value="Genomic_DNA"/>
</dbReference>
<protein>
    <recommendedName>
        <fullName evidence="9">Glutamate carboxypeptidase</fullName>
    </recommendedName>
</protein>
<organism evidence="7 8">
    <name type="scientific">Neodothiora populina</name>
    <dbReference type="NCBI Taxonomy" id="2781224"/>
    <lineage>
        <taxon>Eukaryota</taxon>
        <taxon>Fungi</taxon>
        <taxon>Dikarya</taxon>
        <taxon>Ascomycota</taxon>
        <taxon>Pezizomycotina</taxon>
        <taxon>Dothideomycetes</taxon>
        <taxon>Dothideomycetidae</taxon>
        <taxon>Dothideales</taxon>
        <taxon>Dothioraceae</taxon>
        <taxon>Neodothiora</taxon>
    </lineage>
</organism>
<dbReference type="InterPro" id="IPR007365">
    <property type="entry name" value="TFR-like_dimer_dom"/>
</dbReference>
<dbReference type="InterPro" id="IPR039373">
    <property type="entry name" value="Peptidase_M28B"/>
</dbReference>
<gene>
    <name evidence="7" type="ORF">AAFC00_001576</name>
</gene>
<dbReference type="CDD" id="cd08022">
    <property type="entry name" value="M28_PSMA_like"/>
    <property type="match status" value="1"/>
</dbReference>
<reference evidence="7 8" key="1">
    <citation type="submission" date="2024-07" db="EMBL/GenBank/DDBJ databases">
        <title>Draft sequence of the Neodothiora populina.</title>
        <authorList>
            <person name="Drown D.D."/>
            <person name="Schuette U.S."/>
            <person name="Buechlein A.B."/>
            <person name="Rusch D.R."/>
            <person name="Winton L.W."/>
            <person name="Adams G.A."/>
        </authorList>
    </citation>
    <scope>NUCLEOTIDE SEQUENCE [LARGE SCALE GENOMIC DNA]</scope>
    <source>
        <strain evidence="7 8">CPC 39397</strain>
    </source>
</reference>
<dbReference type="PANTHER" id="PTHR10404">
    <property type="entry name" value="N-ACETYLATED-ALPHA-LINKED ACIDIC DIPEPTIDASE"/>
    <property type="match status" value="1"/>
</dbReference>
<dbReference type="SUPFAM" id="SSF47672">
    <property type="entry name" value="Transferrin receptor-like dimerisation domain"/>
    <property type="match status" value="1"/>
</dbReference>
<dbReference type="InterPro" id="IPR046450">
    <property type="entry name" value="PA_dom_sf"/>
</dbReference>
<evidence type="ECO:0000256" key="1">
    <source>
        <dbReference type="ARBA" id="ARBA00005634"/>
    </source>
</evidence>